<dbReference type="RefSeq" id="WP_099664945.1">
    <property type="nucleotide sequence ID" value="NZ_JAMQGR010000007.1"/>
</dbReference>
<accession>A0ABT0WUN8</accession>
<gene>
    <name evidence="2" type="ORF">NCG91_19335</name>
</gene>
<evidence type="ECO:0000313" key="3">
    <source>
        <dbReference type="Proteomes" id="UP001202243"/>
    </source>
</evidence>
<proteinExistence type="predicted"/>
<reference evidence="2 3" key="1">
    <citation type="submission" date="2022-06" db="EMBL/GenBank/DDBJ databases">
        <title>Janthinobacterium kumbetensis sp. nov., isolated from spring water in Turkey.</title>
        <authorList>
            <person name="Inan Bektas K."/>
            <person name="Belduz A.A."/>
            <person name="Canakci S."/>
            <person name="Nalcaoglu A."/>
            <person name="Ceylan E."/>
            <person name="Kati H."/>
        </authorList>
    </citation>
    <scope>NUCLEOTIDE SEQUENCE [LARGE SCALE GENOMIC DNA]</scope>
    <source>
        <strain evidence="2 3">GK</strain>
    </source>
</reference>
<dbReference type="Pfam" id="PF15579">
    <property type="entry name" value="Imm52"/>
    <property type="match status" value="1"/>
</dbReference>
<dbReference type="EMBL" id="JAMQGR010000007">
    <property type="protein sequence ID" value="MCM2567765.1"/>
    <property type="molecule type" value="Genomic_DNA"/>
</dbReference>
<sequence>MTIIKAAFKKLTPGTSLAFRSNVEQIGPIVRFLQKTDPLGKQWFLMGDTEEESLRYPAFDALGELTPAAEAVLETEFKGDNIRYFAAWNGELKQGDGATITFQFHDEDWPAWSLEINYQGEGIQRLGGLDGVIELLSMIAGSLQPSIINVARYQYFEKQVFQDRPGVGWMLYLPRVLAVQQVPEARALVPVMITDEKDNDKQIGTIIVSVTDVPFSDENPEHVKIANAIEIRLVDQDLLPPFADH</sequence>
<dbReference type="Proteomes" id="UP001202243">
    <property type="component" value="Unassembled WGS sequence"/>
</dbReference>
<organism evidence="2 3">
    <name type="scientific">Janthinobacterium kumbetense</name>
    <dbReference type="NCBI Taxonomy" id="2950280"/>
    <lineage>
        <taxon>Bacteria</taxon>
        <taxon>Pseudomonadati</taxon>
        <taxon>Pseudomonadota</taxon>
        <taxon>Betaproteobacteria</taxon>
        <taxon>Burkholderiales</taxon>
        <taxon>Oxalobacteraceae</taxon>
        <taxon>Janthinobacterium</taxon>
    </lineage>
</organism>
<name>A0ABT0WUN8_9BURK</name>
<dbReference type="InterPro" id="IPR028969">
    <property type="entry name" value="Imm52"/>
</dbReference>
<comment type="caution">
    <text evidence="2">The sequence shown here is derived from an EMBL/GenBank/DDBJ whole genome shotgun (WGS) entry which is preliminary data.</text>
</comment>
<protein>
    <submittedName>
        <fullName evidence="2">Immunity 52 family protein</fullName>
    </submittedName>
</protein>
<feature type="domain" description="Immunity protein 52" evidence="1">
    <location>
        <begin position="86"/>
        <end position="240"/>
    </location>
</feature>
<evidence type="ECO:0000259" key="1">
    <source>
        <dbReference type="Pfam" id="PF15579"/>
    </source>
</evidence>
<keyword evidence="3" id="KW-1185">Reference proteome</keyword>
<evidence type="ECO:0000313" key="2">
    <source>
        <dbReference type="EMBL" id="MCM2567765.1"/>
    </source>
</evidence>